<feature type="compositionally biased region" description="Basic and acidic residues" evidence="1">
    <location>
        <begin position="14"/>
        <end position="37"/>
    </location>
</feature>
<evidence type="ECO:0000313" key="2">
    <source>
        <dbReference type="EMBL" id="VDP09332.1"/>
    </source>
</evidence>
<reference evidence="4" key="2">
    <citation type="submission" date="2019-09" db="UniProtKB">
        <authorList>
            <consortium name="WormBaseParasite"/>
        </authorList>
    </citation>
    <scope>IDENTIFICATION</scope>
</reference>
<gene>
    <name evidence="2" type="ORF">HPBE_LOCUS17598</name>
</gene>
<dbReference type="AlphaFoldDB" id="A0A183G764"/>
<name>A0A183G764_HELPZ</name>
<accession>A0A3P8A7J0</accession>
<dbReference type="Proteomes" id="UP000050761">
    <property type="component" value="Unassembled WGS sequence"/>
</dbReference>
<dbReference type="EMBL" id="UZAH01030115">
    <property type="protein sequence ID" value="VDP09332.1"/>
    <property type="molecule type" value="Genomic_DNA"/>
</dbReference>
<proteinExistence type="predicted"/>
<keyword evidence="3" id="KW-1185">Reference proteome</keyword>
<evidence type="ECO:0000256" key="1">
    <source>
        <dbReference type="SAM" id="MobiDB-lite"/>
    </source>
</evidence>
<evidence type="ECO:0000313" key="4">
    <source>
        <dbReference type="WBParaSite" id="HPBE_0001759901-mRNA-1"/>
    </source>
</evidence>
<sequence>MAGGSKVGLMDPNGAERRVWKRSADVTDGDELPRDEQEVQACRGAAVSPGQRPPAAASVSKRKHVDAAASSEP</sequence>
<feature type="region of interest" description="Disordered" evidence="1">
    <location>
        <begin position="1"/>
        <end position="73"/>
    </location>
</feature>
<evidence type="ECO:0000313" key="3">
    <source>
        <dbReference type="Proteomes" id="UP000050761"/>
    </source>
</evidence>
<organism evidence="3 4">
    <name type="scientific">Heligmosomoides polygyrus</name>
    <name type="common">Parasitic roundworm</name>
    <dbReference type="NCBI Taxonomy" id="6339"/>
    <lineage>
        <taxon>Eukaryota</taxon>
        <taxon>Metazoa</taxon>
        <taxon>Ecdysozoa</taxon>
        <taxon>Nematoda</taxon>
        <taxon>Chromadorea</taxon>
        <taxon>Rhabditida</taxon>
        <taxon>Rhabditina</taxon>
        <taxon>Rhabditomorpha</taxon>
        <taxon>Strongyloidea</taxon>
        <taxon>Heligmosomidae</taxon>
        <taxon>Heligmosomoides</taxon>
    </lineage>
</organism>
<protein>
    <submittedName>
        <fullName evidence="2 4">Uncharacterized protein</fullName>
    </submittedName>
</protein>
<reference evidence="2 3" key="1">
    <citation type="submission" date="2018-11" db="EMBL/GenBank/DDBJ databases">
        <authorList>
            <consortium name="Pathogen Informatics"/>
        </authorList>
    </citation>
    <scope>NUCLEOTIDE SEQUENCE [LARGE SCALE GENOMIC DNA]</scope>
</reference>
<dbReference type="WBParaSite" id="HPBE_0001759901-mRNA-1">
    <property type="protein sequence ID" value="HPBE_0001759901-mRNA-1"/>
    <property type="gene ID" value="HPBE_0001759901"/>
</dbReference>
<accession>A0A183G764</accession>